<comment type="caution">
    <text evidence="1">The sequence shown here is derived from an EMBL/GenBank/DDBJ whole genome shotgun (WGS) entry which is preliminary data.</text>
</comment>
<evidence type="ECO:0000313" key="1">
    <source>
        <dbReference type="EMBL" id="GBN54535.1"/>
    </source>
</evidence>
<proteinExistence type="predicted"/>
<reference evidence="1 2" key="1">
    <citation type="journal article" date="2019" name="Sci. Rep.">
        <title>Orb-weaving spider Araneus ventricosus genome elucidates the spidroin gene catalogue.</title>
        <authorList>
            <person name="Kono N."/>
            <person name="Nakamura H."/>
            <person name="Ohtoshi R."/>
            <person name="Moran D.A.P."/>
            <person name="Shinohara A."/>
            <person name="Yoshida Y."/>
            <person name="Fujiwara M."/>
            <person name="Mori M."/>
            <person name="Tomita M."/>
            <person name="Arakawa K."/>
        </authorList>
    </citation>
    <scope>NUCLEOTIDE SEQUENCE [LARGE SCALE GENOMIC DNA]</scope>
</reference>
<name>A0A4Y2PRN6_ARAVE</name>
<gene>
    <name evidence="1" type="ORF">AVEN_66501_1</name>
</gene>
<organism evidence="1 2">
    <name type="scientific">Araneus ventricosus</name>
    <name type="common">Orbweaver spider</name>
    <name type="synonym">Epeira ventricosa</name>
    <dbReference type="NCBI Taxonomy" id="182803"/>
    <lineage>
        <taxon>Eukaryota</taxon>
        <taxon>Metazoa</taxon>
        <taxon>Ecdysozoa</taxon>
        <taxon>Arthropoda</taxon>
        <taxon>Chelicerata</taxon>
        <taxon>Arachnida</taxon>
        <taxon>Araneae</taxon>
        <taxon>Araneomorphae</taxon>
        <taxon>Entelegynae</taxon>
        <taxon>Araneoidea</taxon>
        <taxon>Araneidae</taxon>
        <taxon>Araneus</taxon>
    </lineage>
</organism>
<dbReference type="AlphaFoldDB" id="A0A4Y2PRN6"/>
<dbReference type="Proteomes" id="UP000499080">
    <property type="component" value="Unassembled WGS sequence"/>
</dbReference>
<dbReference type="EMBL" id="BGPR01012093">
    <property type="protein sequence ID" value="GBN54535.1"/>
    <property type="molecule type" value="Genomic_DNA"/>
</dbReference>
<accession>A0A4Y2PRN6</accession>
<sequence length="164" mass="18125">MSSHWCGAELCKEGRAQVLFSSYDRGSELPGPSQNSPLVASKRDVNITERKKTFMLAPRHCAAYFLLYTVCEADCLFLLCNERPLWHFPPKAVSFITVEGFLGDESFSLYAISGTGHKFLVPFLFEFASSSLVFAKLAGGLVGTPTEPEENDDNRGLIILILNP</sequence>
<protein>
    <submittedName>
        <fullName evidence="1">Uncharacterized protein</fullName>
    </submittedName>
</protein>
<evidence type="ECO:0000313" key="2">
    <source>
        <dbReference type="Proteomes" id="UP000499080"/>
    </source>
</evidence>
<keyword evidence="2" id="KW-1185">Reference proteome</keyword>